<evidence type="ECO:0000313" key="7">
    <source>
        <dbReference type="EMBL" id="KAK9828075.1"/>
    </source>
</evidence>
<dbReference type="PANTHER" id="PTHR10792:SF8">
    <property type="entry name" value="RIBOSOME BIOGENESIS PROTEIN RLP24-RELATED"/>
    <property type="match status" value="1"/>
</dbReference>
<dbReference type="InterPro" id="IPR011017">
    <property type="entry name" value="TRASH_dom"/>
</dbReference>
<evidence type="ECO:0000256" key="3">
    <source>
        <dbReference type="ARBA" id="ARBA00022517"/>
    </source>
</evidence>
<dbReference type="AlphaFoldDB" id="A0AAW1R2A9"/>
<evidence type="ECO:0000259" key="6">
    <source>
        <dbReference type="SMART" id="SM00746"/>
    </source>
</evidence>
<dbReference type="InterPro" id="IPR000988">
    <property type="entry name" value="Ribosomal_eL24-rel_N"/>
</dbReference>
<gene>
    <name evidence="7" type="ORF">WJX81_000338</name>
</gene>
<feature type="region of interest" description="Disordered" evidence="5">
    <location>
        <begin position="147"/>
        <end position="177"/>
    </location>
</feature>
<dbReference type="InterPro" id="IPR056366">
    <property type="entry name" value="Ribosomal_eL24"/>
</dbReference>
<dbReference type="CDD" id="cd00472">
    <property type="entry name" value="Ribosomal_L24e_L24"/>
    <property type="match status" value="1"/>
</dbReference>
<evidence type="ECO:0000256" key="2">
    <source>
        <dbReference type="ARBA" id="ARBA00005647"/>
    </source>
</evidence>
<dbReference type="InterPro" id="IPR038630">
    <property type="entry name" value="L24e/L24_sf"/>
</dbReference>
<organism evidence="7 8">
    <name type="scientific">Elliptochloris bilobata</name>
    <dbReference type="NCBI Taxonomy" id="381761"/>
    <lineage>
        <taxon>Eukaryota</taxon>
        <taxon>Viridiplantae</taxon>
        <taxon>Chlorophyta</taxon>
        <taxon>core chlorophytes</taxon>
        <taxon>Trebouxiophyceae</taxon>
        <taxon>Trebouxiophyceae incertae sedis</taxon>
        <taxon>Elliptochloris clade</taxon>
        <taxon>Elliptochloris</taxon>
    </lineage>
</organism>
<dbReference type="EMBL" id="JALJOU010000052">
    <property type="protein sequence ID" value="KAK9828075.1"/>
    <property type="molecule type" value="Genomic_DNA"/>
</dbReference>
<dbReference type="FunFam" id="2.30.170.20:FF:000001">
    <property type="entry name" value="probable ribosome biogenesis protein RLP24"/>
    <property type="match status" value="1"/>
</dbReference>
<dbReference type="Pfam" id="PF01246">
    <property type="entry name" value="Ribosomal_L24e"/>
    <property type="match status" value="1"/>
</dbReference>
<evidence type="ECO:0000256" key="1">
    <source>
        <dbReference type="ARBA" id="ARBA00004123"/>
    </source>
</evidence>
<dbReference type="Proteomes" id="UP001445335">
    <property type="component" value="Unassembled WGS sequence"/>
</dbReference>
<dbReference type="GO" id="GO:0003735">
    <property type="term" value="F:structural constituent of ribosome"/>
    <property type="evidence" value="ECO:0007669"/>
    <property type="project" value="InterPro"/>
</dbReference>
<dbReference type="Gene3D" id="2.30.170.20">
    <property type="entry name" value="Ribosomal protein L24e"/>
    <property type="match status" value="1"/>
</dbReference>
<evidence type="ECO:0000256" key="5">
    <source>
        <dbReference type="SAM" id="MobiDB-lite"/>
    </source>
</evidence>
<comment type="similarity">
    <text evidence="2">Belongs to the eukaryotic ribosomal protein eL24 family.</text>
</comment>
<dbReference type="GO" id="GO:0042273">
    <property type="term" value="P:ribosomal large subunit biogenesis"/>
    <property type="evidence" value="ECO:0007669"/>
    <property type="project" value="TreeGrafter"/>
</dbReference>
<feature type="domain" description="TRASH" evidence="6">
    <location>
        <begin position="6"/>
        <end position="44"/>
    </location>
</feature>
<evidence type="ECO:0000313" key="8">
    <source>
        <dbReference type="Proteomes" id="UP001445335"/>
    </source>
</evidence>
<accession>A0AAW1R2A9</accession>
<dbReference type="InterPro" id="IPR023442">
    <property type="entry name" value="Ribosomal_eL24_CS"/>
</dbReference>
<comment type="subcellular location">
    <subcellularLocation>
        <location evidence="1">Nucleus</location>
    </subcellularLocation>
</comment>
<keyword evidence="8" id="KW-1185">Reference proteome</keyword>
<sequence length="177" mass="20830">MRLENCWFCSSTVYPGHGITFVRNDCTVFRFCRSKCHKNFKMKRNPRKVRWTKAYRKLAGKELAEDATFEMERRRNRPEKYDRELVHKTVKAMEKITEVRKARQDRFWEARMRKARQQQRTADVVSLEKEIHLVRAPGAMTAEAAADKAAAATKRKEKKRENLRVAAEPVAAQAMQE</sequence>
<comment type="caution">
    <text evidence="7">The sequence shown here is derived from an EMBL/GenBank/DDBJ whole genome shotgun (WGS) entry which is preliminary data.</text>
</comment>
<dbReference type="PANTHER" id="PTHR10792">
    <property type="entry name" value="60S RIBOSOMAL PROTEIN L24"/>
    <property type="match status" value="1"/>
</dbReference>
<dbReference type="PROSITE" id="PS01073">
    <property type="entry name" value="RIBOSOMAL_L24E"/>
    <property type="match status" value="1"/>
</dbReference>
<dbReference type="SUPFAM" id="SSF57716">
    <property type="entry name" value="Glucocorticoid receptor-like (DNA-binding domain)"/>
    <property type="match status" value="1"/>
</dbReference>
<reference evidence="7 8" key="1">
    <citation type="journal article" date="2024" name="Nat. Commun.">
        <title>Phylogenomics reveals the evolutionary origins of lichenization in chlorophyte algae.</title>
        <authorList>
            <person name="Puginier C."/>
            <person name="Libourel C."/>
            <person name="Otte J."/>
            <person name="Skaloud P."/>
            <person name="Haon M."/>
            <person name="Grisel S."/>
            <person name="Petersen M."/>
            <person name="Berrin J.G."/>
            <person name="Delaux P.M."/>
            <person name="Dal Grande F."/>
            <person name="Keller J."/>
        </authorList>
    </citation>
    <scope>NUCLEOTIDE SEQUENCE [LARGE SCALE GENOMIC DNA]</scope>
    <source>
        <strain evidence="7 8">SAG 245.80</strain>
    </source>
</reference>
<evidence type="ECO:0000256" key="4">
    <source>
        <dbReference type="ARBA" id="ARBA00023242"/>
    </source>
</evidence>
<dbReference type="SMART" id="SM00746">
    <property type="entry name" value="TRASH"/>
    <property type="match status" value="1"/>
</dbReference>
<keyword evidence="4" id="KW-0539">Nucleus</keyword>
<keyword evidence="3" id="KW-0690">Ribosome biogenesis</keyword>
<dbReference type="GO" id="GO:0005730">
    <property type="term" value="C:nucleolus"/>
    <property type="evidence" value="ECO:0007669"/>
    <property type="project" value="TreeGrafter"/>
</dbReference>
<proteinExistence type="inferred from homology"/>
<name>A0AAW1R2A9_9CHLO</name>
<protein>
    <recommendedName>
        <fullName evidence="6">TRASH domain-containing protein</fullName>
    </recommendedName>
</protein>